<protein>
    <submittedName>
        <fullName evidence="5">ABC transporter ATP-binding protein</fullName>
    </submittedName>
</protein>
<evidence type="ECO:0000313" key="5">
    <source>
        <dbReference type="EMBL" id="MEX6689864.1"/>
    </source>
</evidence>
<dbReference type="PANTHER" id="PTHR42939:SF1">
    <property type="entry name" value="ABC TRANSPORTER ATP-BINDING PROTEIN ALBC-RELATED"/>
    <property type="match status" value="1"/>
</dbReference>
<dbReference type="RefSeq" id="WP_369331271.1">
    <property type="nucleotide sequence ID" value="NZ_JAULBC010000007.1"/>
</dbReference>
<dbReference type="GO" id="GO:0005524">
    <property type="term" value="F:ATP binding"/>
    <property type="evidence" value="ECO:0007669"/>
    <property type="project" value="UniProtKB-KW"/>
</dbReference>
<reference evidence="5 6" key="1">
    <citation type="submission" date="2023-07" db="EMBL/GenBank/DDBJ databases">
        <authorList>
            <person name="Lian W.-H."/>
        </authorList>
    </citation>
    <scope>NUCLEOTIDE SEQUENCE [LARGE SCALE GENOMIC DNA]</scope>
    <source>
        <strain evidence="5 6">SYSU DXS3180</strain>
    </source>
</reference>
<evidence type="ECO:0000256" key="3">
    <source>
        <dbReference type="ARBA" id="ARBA00022840"/>
    </source>
</evidence>
<dbReference type="InterPro" id="IPR003593">
    <property type="entry name" value="AAA+_ATPase"/>
</dbReference>
<dbReference type="SMART" id="SM00382">
    <property type="entry name" value="AAA"/>
    <property type="match status" value="1"/>
</dbReference>
<comment type="caution">
    <text evidence="5">The sequence shown here is derived from an EMBL/GenBank/DDBJ whole genome shotgun (WGS) entry which is preliminary data.</text>
</comment>
<organism evidence="5 6">
    <name type="scientific">Danxiaibacter flavus</name>
    <dbReference type="NCBI Taxonomy" id="3049108"/>
    <lineage>
        <taxon>Bacteria</taxon>
        <taxon>Pseudomonadati</taxon>
        <taxon>Bacteroidota</taxon>
        <taxon>Chitinophagia</taxon>
        <taxon>Chitinophagales</taxon>
        <taxon>Chitinophagaceae</taxon>
        <taxon>Danxiaibacter</taxon>
    </lineage>
</organism>
<dbReference type="PANTHER" id="PTHR42939">
    <property type="entry name" value="ABC TRANSPORTER ATP-BINDING PROTEIN ALBC-RELATED"/>
    <property type="match status" value="1"/>
</dbReference>
<keyword evidence="1" id="KW-0813">Transport</keyword>
<name>A0ABV3ZL57_9BACT</name>
<keyword evidence="6" id="KW-1185">Reference proteome</keyword>
<dbReference type="InterPro" id="IPR027417">
    <property type="entry name" value="P-loop_NTPase"/>
</dbReference>
<evidence type="ECO:0000259" key="4">
    <source>
        <dbReference type="PROSITE" id="PS50893"/>
    </source>
</evidence>
<dbReference type="InterPro" id="IPR003439">
    <property type="entry name" value="ABC_transporter-like_ATP-bd"/>
</dbReference>
<dbReference type="Pfam" id="PF00005">
    <property type="entry name" value="ABC_tran"/>
    <property type="match status" value="1"/>
</dbReference>
<keyword evidence="2" id="KW-0547">Nucleotide-binding</keyword>
<sequence length="277" mass="31620">MVKFENFDFGYRKKQVFNNLTVQFNRGYIYGLLGKNGSGKSTLLNNIAGLLFPKNGSVKVFNQKSGERNADLLQDIFLIPEEFFLPDTTIKQFLKYNSPFYPKFDKTLFDNCLDVFEIPHTNSLQALSYGQRKKVLISFGLATNVRLLLMDEPTNGLDIKGKSQVRKMIARAFSDEKCIIISSHQVRDLENLIDRVMVIDDGRILLDRSVHDITDKLSFKISFEPAELSWAIYSEPLLRGNAIVSINAEGEEDRLDLELFYKAVMANPAVMHSIFKN</sequence>
<dbReference type="CDD" id="cd03230">
    <property type="entry name" value="ABC_DR_subfamily_A"/>
    <property type="match status" value="1"/>
</dbReference>
<evidence type="ECO:0000313" key="6">
    <source>
        <dbReference type="Proteomes" id="UP001560573"/>
    </source>
</evidence>
<accession>A0ABV3ZL57</accession>
<dbReference type="EMBL" id="JAULBC010000007">
    <property type="protein sequence ID" value="MEX6689864.1"/>
    <property type="molecule type" value="Genomic_DNA"/>
</dbReference>
<dbReference type="SUPFAM" id="SSF52540">
    <property type="entry name" value="P-loop containing nucleoside triphosphate hydrolases"/>
    <property type="match status" value="1"/>
</dbReference>
<gene>
    <name evidence="5" type="ORF">QTN47_20320</name>
</gene>
<evidence type="ECO:0000256" key="1">
    <source>
        <dbReference type="ARBA" id="ARBA00022448"/>
    </source>
</evidence>
<keyword evidence="3 5" id="KW-0067">ATP-binding</keyword>
<feature type="domain" description="ABC transporter" evidence="4">
    <location>
        <begin position="2"/>
        <end position="226"/>
    </location>
</feature>
<dbReference type="InterPro" id="IPR051782">
    <property type="entry name" value="ABC_Transporter_VariousFunc"/>
</dbReference>
<proteinExistence type="predicted"/>
<evidence type="ECO:0000256" key="2">
    <source>
        <dbReference type="ARBA" id="ARBA00022741"/>
    </source>
</evidence>
<dbReference type="Proteomes" id="UP001560573">
    <property type="component" value="Unassembled WGS sequence"/>
</dbReference>
<dbReference type="PROSITE" id="PS50893">
    <property type="entry name" value="ABC_TRANSPORTER_2"/>
    <property type="match status" value="1"/>
</dbReference>
<dbReference type="Gene3D" id="3.40.50.300">
    <property type="entry name" value="P-loop containing nucleotide triphosphate hydrolases"/>
    <property type="match status" value="1"/>
</dbReference>